<reference evidence="4" key="1">
    <citation type="submission" date="2017-08" db="EMBL/GenBank/DDBJ databases">
        <title>A dynamic microbial community with high functional redundancy inhabits the cold, oxic subseafloor aquifer.</title>
        <authorList>
            <person name="Tully B.J."/>
            <person name="Wheat C.G."/>
            <person name="Glazer B.T."/>
            <person name="Huber J.A."/>
        </authorList>
    </citation>
    <scope>NUCLEOTIDE SEQUENCE [LARGE SCALE GENOMIC DNA]</scope>
</reference>
<keyword evidence="2" id="KW-0560">Oxidoreductase</keyword>
<gene>
    <name evidence="3" type="ORF">COC19_01905</name>
</gene>
<evidence type="ECO:0000256" key="1">
    <source>
        <dbReference type="ARBA" id="ARBA00006484"/>
    </source>
</evidence>
<name>A0A2A4MTI3_9GAMM</name>
<dbReference type="EMBL" id="NVQR01000028">
    <property type="protein sequence ID" value="PCH63034.1"/>
    <property type="molecule type" value="Genomic_DNA"/>
</dbReference>
<dbReference type="PANTHER" id="PTHR44196">
    <property type="entry name" value="DEHYDROGENASE/REDUCTASE SDR FAMILY MEMBER 7B"/>
    <property type="match status" value="1"/>
</dbReference>
<comment type="caution">
    <text evidence="3">The sequence shown here is derived from an EMBL/GenBank/DDBJ whole genome shotgun (WGS) entry which is preliminary data.</text>
</comment>
<dbReference type="GO" id="GO:0016020">
    <property type="term" value="C:membrane"/>
    <property type="evidence" value="ECO:0007669"/>
    <property type="project" value="TreeGrafter"/>
</dbReference>
<accession>A0A2A4MTI3</accession>
<feature type="non-terminal residue" evidence="3">
    <location>
        <position position="149"/>
    </location>
</feature>
<dbReference type="Gene3D" id="3.40.50.720">
    <property type="entry name" value="NAD(P)-binding Rossmann-like Domain"/>
    <property type="match status" value="1"/>
</dbReference>
<dbReference type="Proteomes" id="UP000218172">
    <property type="component" value="Unassembled WGS sequence"/>
</dbReference>
<protein>
    <recommendedName>
        <fullName evidence="5">Short-chain dehydrogenase</fullName>
    </recommendedName>
</protein>
<proteinExistence type="inferred from homology"/>
<evidence type="ECO:0008006" key="5">
    <source>
        <dbReference type="Google" id="ProtNLM"/>
    </source>
</evidence>
<organism evidence="3 4">
    <name type="scientific">SAR86 cluster bacterium</name>
    <dbReference type="NCBI Taxonomy" id="2030880"/>
    <lineage>
        <taxon>Bacteria</taxon>
        <taxon>Pseudomonadati</taxon>
        <taxon>Pseudomonadota</taxon>
        <taxon>Gammaproteobacteria</taxon>
        <taxon>SAR86 cluster</taxon>
    </lineage>
</organism>
<evidence type="ECO:0000256" key="2">
    <source>
        <dbReference type="ARBA" id="ARBA00023002"/>
    </source>
</evidence>
<dbReference type="PANTHER" id="PTHR44196:SF1">
    <property type="entry name" value="DEHYDROGENASE_REDUCTASE SDR FAMILY MEMBER 7B"/>
    <property type="match status" value="1"/>
</dbReference>
<dbReference type="AlphaFoldDB" id="A0A2A4MTI3"/>
<dbReference type="Pfam" id="PF00106">
    <property type="entry name" value="adh_short"/>
    <property type="match status" value="1"/>
</dbReference>
<sequence>MKKILILGATSAIAIETARLYAQQGCSLFLAARDEQKLITLSKDLIVRGANTVGHCLFDANQFDQHQSVCENALQFLGQLDIVLICHGSLPDQQRCAEDFNEAQLAINTNGLSVISLLRLFLGKKGLLFTRIEVTETGGIKLSSLILLG</sequence>
<comment type="similarity">
    <text evidence="1">Belongs to the short-chain dehydrogenases/reductases (SDR) family.</text>
</comment>
<dbReference type="SUPFAM" id="SSF51735">
    <property type="entry name" value="NAD(P)-binding Rossmann-fold domains"/>
    <property type="match status" value="1"/>
</dbReference>
<dbReference type="GO" id="GO:0016491">
    <property type="term" value="F:oxidoreductase activity"/>
    <property type="evidence" value="ECO:0007669"/>
    <property type="project" value="UniProtKB-KW"/>
</dbReference>
<dbReference type="InterPro" id="IPR002347">
    <property type="entry name" value="SDR_fam"/>
</dbReference>
<evidence type="ECO:0000313" key="4">
    <source>
        <dbReference type="Proteomes" id="UP000218172"/>
    </source>
</evidence>
<evidence type="ECO:0000313" key="3">
    <source>
        <dbReference type="EMBL" id="PCH63034.1"/>
    </source>
</evidence>
<dbReference type="InterPro" id="IPR036291">
    <property type="entry name" value="NAD(P)-bd_dom_sf"/>
</dbReference>